<gene>
    <name evidence="11" type="ORF">R9X50_00483700</name>
</gene>
<dbReference type="Proteomes" id="UP001303373">
    <property type="component" value="Chromosome 7"/>
</dbReference>
<dbReference type="CDD" id="cd04497">
    <property type="entry name" value="hPOT1_OB1_like"/>
    <property type="match status" value="1"/>
</dbReference>
<name>A0AAQ3M6A1_9PEZI</name>
<dbReference type="Pfam" id="PF16686">
    <property type="entry name" value="POT1PC"/>
    <property type="match status" value="1"/>
</dbReference>
<dbReference type="AlphaFoldDB" id="A0AAQ3M6A1"/>
<evidence type="ECO:0000256" key="3">
    <source>
        <dbReference type="ARBA" id="ARBA00008442"/>
    </source>
</evidence>
<evidence type="ECO:0000259" key="10">
    <source>
        <dbReference type="SMART" id="SM00976"/>
    </source>
</evidence>
<dbReference type="SMART" id="SM00976">
    <property type="entry name" value="Telo_bind"/>
    <property type="match status" value="1"/>
</dbReference>
<dbReference type="SUPFAM" id="SSF50249">
    <property type="entry name" value="Nucleic acid-binding proteins"/>
    <property type="match status" value="2"/>
</dbReference>
<dbReference type="InterPro" id="IPR011564">
    <property type="entry name" value="Telomer_end-bd_POT1/Cdc13"/>
</dbReference>
<comment type="subcellular location">
    <subcellularLocation>
        <location evidence="2">Chromosome</location>
        <location evidence="2">Telomere</location>
    </subcellularLocation>
    <subcellularLocation>
        <location evidence="1">Nucleus</location>
    </subcellularLocation>
</comment>
<dbReference type="GO" id="GO:0016233">
    <property type="term" value="P:telomere capping"/>
    <property type="evidence" value="ECO:0007669"/>
    <property type="project" value="TreeGrafter"/>
</dbReference>
<dbReference type="GO" id="GO:0010521">
    <property type="term" value="F:telomerase inhibitor activity"/>
    <property type="evidence" value="ECO:0007669"/>
    <property type="project" value="TreeGrafter"/>
</dbReference>
<evidence type="ECO:0000256" key="6">
    <source>
        <dbReference type="ARBA" id="ARBA00022895"/>
    </source>
</evidence>
<organism evidence="11 12">
    <name type="scientific">Acrodontium crateriforme</name>
    <dbReference type="NCBI Taxonomy" id="150365"/>
    <lineage>
        <taxon>Eukaryota</taxon>
        <taxon>Fungi</taxon>
        <taxon>Dikarya</taxon>
        <taxon>Ascomycota</taxon>
        <taxon>Pezizomycotina</taxon>
        <taxon>Dothideomycetes</taxon>
        <taxon>Dothideomycetidae</taxon>
        <taxon>Mycosphaerellales</taxon>
        <taxon>Teratosphaeriaceae</taxon>
        <taxon>Acrodontium</taxon>
    </lineage>
</organism>
<evidence type="ECO:0000313" key="12">
    <source>
        <dbReference type="Proteomes" id="UP001303373"/>
    </source>
</evidence>
<feature type="compositionally biased region" description="Basic and acidic residues" evidence="9">
    <location>
        <begin position="398"/>
        <end position="416"/>
    </location>
</feature>
<dbReference type="InterPro" id="IPR032042">
    <property type="entry name" value="POT1PC"/>
</dbReference>
<dbReference type="GO" id="GO:0098505">
    <property type="term" value="F:G-rich strand telomeric DNA binding"/>
    <property type="evidence" value="ECO:0007669"/>
    <property type="project" value="TreeGrafter"/>
</dbReference>
<evidence type="ECO:0000256" key="2">
    <source>
        <dbReference type="ARBA" id="ARBA00004574"/>
    </source>
</evidence>
<keyword evidence="7" id="KW-0238">DNA-binding</keyword>
<proteinExistence type="inferred from homology"/>
<dbReference type="InterPro" id="IPR012340">
    <property type="entry name" value="NA-bd_OB-fold"/>
</dbReference>
<keyword evidence="12" id="KW-1185">Reference proteome</keyword>
<reference evidence="11 12" key="1">
    <citation type="submission" date="2023-11" db="EMBL/GenBank/DDBJ databases">
        <title>An acidophilic fungus is an integral part of prey digestion in a carnivorous sundew plant.</title>
        <authorList>
            <person name="Tsai I.J."/>
        </authorList>
    </citation>
    <scope>NUCLEOTIDE SEQUENCE [LARGE SCALE GENOMIC DNA]</scope>
    <source>
        <strain evidence="11">169a</strain>
    </source>
</reference>
<dbReference type="PANTHER" id="PTHR14513:SF0">
    <property type="entry name" value="PROTECTION OF TELOMERES PROTEIN 1"/>
    <property type="match status" value="1"/>
</dbReference>
<dbReference type="Pfam" id="PF02765">
    <property type="entry name" value="POT1"/>
    <property type="match status" value="1"/>
</dbReference>
<dbReference type="Gene3D" id="2.40.50.140">
    <property type="entry name" value="Nucleic acid-binding proteins"/>
    <property type="match status" value="2"/>
</dbReference>
<evidence type="ECO:0000313" key="11">
    <source>
        <dbReference type="EMBL" id="WPH01983.1"/>
    </source>
</evidence>
<dbReference type="InterPro" id="IPR028389">
    <property type="entry name" value="POT1"/>
</dbReference>
<comment type="similarity">
    <text evidence="3">Belongs to the telombin family.</text>
</comment>
<evidence type="ECO:0000256" key="5">
    <source>
        <dbReference type="ARBA" id="ARBA00022454"/>
    </source>
</evidence>
<evidence type="ECO:0000256" key="1">
    <source>
        <dbReference type="ARBA" id="ARBA00004123"/>
    </source>
</evidence>
<dbReference type="GO" id="GO:0000783">
    <property type="term" value="C:nuclear telomere cap complex"/>
    <property type="evidence" value="ECO:0007669"/>
    <property type="project" value="TreeGrafter"/>
</dbReference>
<protein>
    <recommendedName>
        <fullName evidence="4">Protection of telomeres protein 1</fullName>
    </recommendedName>
</protein>
<accession>A0AAQ3M6A1</accession>
<keyword evidence="8" id="KW-0539">Nucleus</keyword>
<evidence type="ECO:0000256" key="8">
    <source>
        <dbReference type="ARBA" id="ARBA00023242"/>
    </source>
</evidence>
<evidence type="ECO:0000256" key="9">
    <source>
        <dbReference type="SAM" id="MobiDB-lite"/>
    </source>
</evidence>
<keyword evidence="5" id="KW-0158">Chromosome</keyword>
<feature type="compositionally biased region" description="Pro residues" evidence="9">
    <location>
        <begin position="421"/>
        <end position="430"/>
    </location>
</feature>
<feature type="domain" description="Telomeric single stranded DNA binding POT1/Cdc13" evidence="10">
    <location>
        <begin position="10"/>
        <end position="143"/>
    </location>
</feature>
<evidence type="ECO:0000256" key="7">
    <source>
        <dbReference type="ARBA" id="ARBA00023125"/>
    </source>
</evidence>
<dbReference type="GO" id="GO:0032210">
    <property type="term" value="P:regulation of telomere maintenance via telomerase"/>
    <property type="evidence" value="ECO:0007669"/>
    <property type="project" value="TreeGrafter"/>
</dbReference>
<dbReference type="PANTHER" id="PTHR14513">
    <property type="entry name" value="PROTECTION OF TELOMERES 1"/>
    <property type="match status" value="1"/>
</dbReference>
<dbReference type="EMBL" id="CP138586">
    <property type="protein sequence ID" value="WPH01983.1"/>
    <property type="molecule type" value="Genomic_DNA"/>
</dbReference>
<evidence type="ECO:0000256" key="4">
    <source>
        <dbReference type="ARBA" id="ARBA00015253"/>
    </source>
</evidence>
<feature type="region of interest" description="Disordered" evidence="9">
    <location>
        <begin position="370"/>
        <end position="438"/>
    </location>
</feature>
<keyword evidence="6" id="KW-0779">Telomere</keyword>
<sequence length="637" mass="72929">MGTLQLPNGFVDLSTAYNSQPNTLVSVIGVVVDIRPPKLTMTREHMMTISILDHRLRDSAIGSNGLTVRFFRKDENSLPTVQSIGDVILLRGIPIKSFSGSPIAVSSIPIPMVVFPAASIPEPAFVIAYQDRNRIEALGKPFDVEKITLQEQKYAIDLHHDLSTKIRNVADSAQERAANKREAEASSAAIRPRKKARPSVFGTKFRYIKEVGNMEWANVCGEVVKSFPSSWGYDLYISDYTENQMVWNYPDPLEEAADKERDGDEFNYTSRGETKFPGPYGWLTLKVNVKYPHAQALNEISVGDYVLLKNVKFRIQKEGSKLEGDMWPDNIEPEKINVEKLQVSKLHEHHPRWVEVQELIERREKYWSNRAQKTATERPPEQNKPTSNRGRKKQAQKARKEEKKANQQLERQREQAIVHSKPPPTIPPPKGKGKSDTNPHIRCAHQEIPIETLPKILDAWNTRHTTKTPTGETYIIPFINAKYRASVRVIDYEPKNIQDFAYLSAPEDQSQSEFSNELSWSNASRKWEWFFSLLLEGQKEKVWVHVDHENAQHLFGNDMADPTDLRNDSRLVAKVKEKMCILWGNLEEKAAGEELSNRPFECCLTEYGVKLDDDDPETETSLFGYKKMFRLWGTRIL</sequence>